<evidence type="ECO:0000313" key="8">
    <source>
        <dbReference type="Proteomes" id="UP000199086"/>
    </source>
</evidence>
<organism evidence="7 8">
    <name type="scientific">Raineyella antarctica</name>
    <dbReference type="NCBI Taxonomy" id="1577474"/>
    <lineage>
        <taxon>Bacteria</taxon>
        <taxon>Bacillati</taxon>
        <taxon>Actinomycetota</taxon>
        <taxon>Actinomycetes</taxon>
        <taxon>Propionibacteriales</taxon>
        <taxon>Propionibacteriaceae</taxon>
        <taxon>Raineyella</taxon>
    </lineage>
</organism>
<dbReference type="GO" id="GO:0016787">
    <property type="term" value="F:hydrolase activity"/>
    <property type="evidence" value="ECO:0007669"/>
    <property type="project" value="UniProtKB-UniRule"/>
</dbReference>
<proteinExistence type="predicted"/>
<dbReference type="SUPFAM" id="SSF52540">
    <property type="entry name" value="P-loop containing nucleoside triphosphate hydrolases"/>
    <property type="match status" value="1"/>
</dbReference>
<feature type="domain" description="UvrD-like helicase ATP-binding" evidence="6">
    <location>
        <begin position="193"/>
        <end position="591"/>
    </location>
</feature>
<dbReference type="InterPro" id="IPR027785">
    <property type="entry name" value="UvrD-like_helicase_C"/>
</dbReference>
<dbReference type="InterPro" id="IPR000212">
    <property type="entry name" value="DNA_helicase_UvrD/REP"/>
</dbReference>
<reference evidence="7 8" key="1">
    <citation type="submission" date="2016-06" db="EMBL/GenBank/DDBJ databases">
        <authorList>
            <person name="Olsen C.W."/>
            <person name="Carey S."/>
            <person name="Hinshaw L."/>
            <person name="Karasin A.I."/>
        </authorList>
    </citation>
    <scope>NUCLEOTIDE SEQUENCE [LARGE SCALE GENOMIC DNA]</scope>
    <source>
        <strain evidence="7 8">LZ-22</strain>
    </source>
</reference>
<protein>
    <submittedName>
        <fullName evidence="7">DNA helicase IV</fullName>
    </submittedName>
</protein>
<name>A0A1G6GE86_9ACTN</name>
<evidence type="ECO:0000256" key="5">
    <source>
        <dbReference type="PROSITE-ProRule" id="PRU00560"/>
    </source>
</evidence>
<sequence>MTTHDISSDLSRELALEQAHVDKVYERLAVATKEAQRAAQSGASHYRSDRGDYLREEDMTSVYERDVFAYQAAKRLAILEAEHEGLVFGRLDLTDGDTDYIGRIGVHDDDYEPLVIDWRARAAEPFYRATAADPMGVVRRRVLRCRDDRVIAIEDDLLDGESAPSDLPVIGEGALMAALTRARGHRMRDIVATIQGEQDEAIRAPYQGVTIITGGPGTGKTVVALHRAAYLLYTHRRRFEQGGVLVVGPSDVFMNYIERVLPSLGEDSVTLHSVGTIPSDVLPVDAHRTDHSEAAVIKGSVRMVDILARLIQVPATVPVVGRTGHQPKLEKDLLLTVKGNALRLTGKTLLGLRRQTLRATKTNHARRAGRDLMVNALWDLMPEDHDVEREDFAGLVSDHPAFLEALATWWPTQHAMMELRRLSYPEVLARVADGILSPQDQRTLLDSFAELGPEGDEDWSVADVALLDELAALLGTPLDDDNTEEQLFLTAESSANEIVTVSDRLARERTDDPYADRFVTYAHVLVDEAQDITPMQWRMLRRRGAQASWTIVGDPAQSSWPDRDELAQEVEALVGLGQRRTFRMSTNYRSPAEVFDLAAKVVARDFPEADLPHAVRSTGIAPELRTVHRGQLADALQEEVDRLADQVRGTIGVITPPSRQFDLEQMLAGLELDRSVRERLTCVTTLQAKGLEYDAVVVVAPDEIVAEHVGGTRILYVALTRPTQQLVTIDIVPNGAPLAPGAWRADLDEYPGQAAGGAQAS</sequence>
<dbReference type="EMBL" id="FMYF01000001">
    <property type="protein sequence ID" value="SDB80143.1"/>
    <property type="molecule type" value="Genomic_DNA"/>
</dbReference>
<dbReference type="GO" id="GO:0005524">
    <property type="term" value="F:ATP binding"/>
    <property type="evidence" value="ECO:0007669"/>
    <property type="project" value="UniProtKB-UniRule"/>
</dbReference>
<keyword evidence="3 5" id="KW-0347">Helicase</keyword>
<dbReference type="AlphaFoldDB" id="A0A1G6GE86"/>
<dbReference type="GO" id="GO:0000725">
    <property type="term" value="P:recombinational repair"/>
    <property type="evidence" value="ECO:0007669"/>
    <property type="project" value="TreeGrafter"/>
</dbReference>
<dbReference type="GO" id="GO:0043138">
    <property type="term" value="F:3'-5' DNA helicase activity"/>
    <property type="evidence" value="ECO:0007669"/>
    <property type="project" value="TreeGrafter"/>
</dbReference>
<evidence type="ECO:0000256" key="1">
    <source>
        <dbReference type="ARBA" id="ARBA00022741"/>
    </source>
</evidence>
<evidence type="ECO:0000259" key="6">
    <source>
        <dbReference type="PROSITE" id="PS51198"/>
    </source>
</evidence>
<dbReference type="InterPro" id="IPR014016">
    <property type="entry name" value="UvrD-like_ATP-bd"/>
</dbReference>
<evidence type="ECO:0000256" key="2">
    <source>
        <dbReference type="ARBA" id="ARBA00022801"/>
    </source>
</evidence>
<dbReference type="GO" id="GO:0005829">
    <property type="term" value="C:cytosol"/>
    <property type="evidence" value="ECO:0007669"/>
    <property type="project" value="TreeGrafter"/>
</dbReference>
<keyword evidence="2 5" id="KW-0378">Hydrolase</keyword>
<keyword evidence="8" id="KW-1185">Reference proteome</keyword>
<accession>A0A1G6GE86</accession>
<dbReference type="Pfam" id="PF13538">
    <property type="entry name" value="UvrD_C_2"/>
    <property type="match status" value="1"/>
</dbReference>
<dbReference type="InterPro" id="IPR027417">
    <property type="entry name" value="P-loop_NTPase"/>
</dbReference>
<dbReference type="PANTHER" id="PTHR11070">
    <property type="entry name" value="UVRD / RECB / PCRA DNA HELICASE FAMILY MEMBER"/>
    <property type="match status" value="1"/>
</dbReference>
<gene>
    <name evidence="7" type="ORF">GA0111570_101418</name>
</gene>
<evidence type="ECO:0000256" key="3">
    <source>
        <dbReference type="ARBA" id="ARBA00022806"/>
    </source>
</evidence>
<keyword evidence="1 5" id="KW-0547">Nucleotide-binding</keyword>
<dbReference type="Gene3D" id="3.40.50.300">
    <property type="entry name" value="P-loop containing nucleotide triphosphate hydrolases"/>
    <property type="match status" value="3"/>
</dbReference>
<dbReference type="GO" id="GO:0003677">
    <property type="term" value="F:DNA binding"/>
    <property type="evidence" value="ECO:0007669"/>
    <property type="project" value="InterPro"/>
</dbReference>
<dbReference type="Pfam" id="PF13245">
    <property type="entry name" value="AAA_19"/>
    <property type="match status" value="1"/>
</dbReference>
<evidence type="ECO:0000256" key="4">
    <source>
        <dbReference type="ARBA" id="ARBA00022840"/>
    </source>
</evidence>
<keyword evidence="4 5" id="KW-0067">ATP-binding</keyword>
<dbReference type="PANTHER" id="PTHR11070:SF45">
    <property type="entry name" value="DNA 3'-5' HELICASE"/>
    <property type="match status" value="1"/>
</dbReference>
<dbReference type="PROSITE" id="PS51198">
    <property type="entry name" value="UVRD_HELICASE_ATP_BIND"/>
    <property type="match status" value="1"/>
</dbReference>
<evidence type="ECO:0000313" key="7">
    <source>
        <dbReference type="EMBL" id="SDB80143.1"/>
    </source>
</evidence>
<dbReference type="STRING" id="1577474.GA0111570_101418"/>
<feature type="binding site" evidence="5">
    <location>
        <begin position="214"/>
        <end position="221"/>
    </location>
    <ligand>
        <name>ATP</name>
        <dbReference type="ChEBI" id="CHEBI:30616"/>
    </ligand>
</feature>
<dbReference type="Proteomes" id="UP000199086">
    <property type="component" value="Unassembled WGS sequence"/>
</dbReference>